<protein>
    <submittedName>
        <fullName evidence="2">Uncharacterized protein</fullName>
    </submittedName>
</protein>
<evidence type="ECO:0000313" key="3">
    <source>
        <dbReference type="Proteomes" id="UP001457282"/>
    </source>
</evidence>
<keyword evidence="3" id="KW-1185">Reference proteome</keyword>
<name>A0AAW1WZM4_RUBAR</name>
<comment type="caution">
    <text evidence="2">The sequence shown here is derived from an EMBL/GenBank/DDBJ whole genome shotgun (WGS) entry which is preliminary data.</text>
</comment>
<sequence>MTSPSSSTLMAENVSAIASDPKFRVAVAAAITSLINNKEINTSTPPPNNNNNNSFGPRDNGEKSGS</sequence>
<evidence type="ECO:0000313" key="2">
    <source>
        <dbReference type="EMBL" id="KAK9929448.1"/>
    </source>
</evidence>
<evidence type="ECO:0000256" key="1">
    <source>
        <dbReference type="SAM" id="MobiDB-lite"/>
    </source>
</evidence>
<accession>A0AAW1WZM4</accession>
<gene>
    <name evidence="2" type="ORF">M0R45_026548</name>
</gene>
<dbReference type="EMBL" id="JBEDUW010000005">
    <property type="protein sequence ID" value="KAK9929448.1"/>
    <property type="molecule type" value="Genomic_DNA"/>
</dbReference>
<organism evidence="2 3">
    <name type="scientific">Rubus argutus</name>
    <name type="common">Southern blackberry</name>
    <dbReference type="NCBI Taxonomy" id="59490"/>
    <lineage>
        <taxon>Eukaryota</taxon>
        <taxon>Viridiplantae</taxon>
        <taxon>Streptophyta</taxon>
        <taxon>Embryophyta</taxon>
        <taxon>Tracheophyta</taxon>
        <taxon>Spermatophyta</taxon>
        <taxon>Magnoliopsida</taxon>
        <taxon>eudicotyledons</taxon>
        <taxon>Gunneridae</taxon>
        <taxon>Pentapetalae</taxon>
        <taxon>rosids</taxon>
        <taxon>fabids</taxon>
        <taxon>Rosales</taxon>
        <taxon>Rosaceae</taxon>
        <taxon>Rosoideae</taxon>
        <taxon>Rosoideae incertae sedis</taxon>
        <taxon>Rubus</taxon>
    </lineage>
</organism>
<feature type="region of interest" description="Disordered" evidence="1">
    <location>
        <begin position="36"/>
        <end position="66"/>
    </location>
</feature>
<dbReference type="Proteomes" id="UP001457282">
    <property type="component" value="Unassembled WGS sequence"/>
</dbReference>
<dbReference type="AlphaFoldDB" id="A0AAW1WZM4"/>
<proteinExistence type="predicted"/>
<reference evidence="2 3" key="1">
    <citation type="journal article" date="2023" name="G3 (Bethesda)">
        <title>A chromosome-length genome assembly and annotation of blackberry (Rubus argutus, cv. 'Hillquist').</title>
        <authorList>
            <person name="Bruna T."/>
            <person name="Aryal R."/>
            <person name="Dudchenko O."/>
            <person name="Sargent D.J."/>
            <person name="Mead D."/>
            <person name="Buti M."/>
            <person name="Cavallini A."/>
            <person name="Hytonen T."/>
            <person name="Andres J."/>
            <person name="Pham M."/>
            <person name="Weisz D."/>
            <person name="Mascagni F."/>
            <person name="Usai G."/>
            <person name="Natali L."/>
            <person name="Bassil N."/>
            <person name="Fernandez G.E."/>
            <person name="Lomsadze A."/>
            <person name="Armour M."/>
            <person name="Olukolu B."/>
            <person name="Poorten T."/>
            <person name="Britton C."/>
            <person name="Davik J."/>
            <person name="Ashrafi H."/>
            <person name="Aiden E.L."/>
            <person name="Borodovsky M."/>
            <person name="Worthington M."/>
        </authorList>
    </citation>
    <scope>NUCLEOTIDE SEQUENCE [LARGE SCALE GENOMIC DNA]</scope>
    <source>
        <strain evidence="2">PI 553951</strain>
    </source>
</reference>